<keyword evidence="1" id="KW-0472">Membrane</keyword>
<gene>
    <name evidence="2" type="ORF">COY20_03555</name>
</gene>
<dbReference type="Gene3D" id="2.60.120.1140">
    <property type="entry name" value="Protein of unknown function DUF192"/>
    <property type="match status" value="1"/>
</dbReference>
<evidence type="ECO:0000256" key="1">
    <source>
        <dbReference type="SAM" id="Phobius"/>
    </source>
</evidence>
<dbReference type="EMBL" id="PFNX01000066">
    <property type="protein sequence ID" value="PIZ58477.1"/>
    <property type="molecule type" value="Genomic_DNA"/>
</dbReference>
<evidence type="ECO:0000313" key="2">
    <source>
        <dbReference type="EMBL" id="PIZ58477.1"/>
    </source>
</evidence>
<protein>
    <recommendedName>
        <fullName evidence="4">DUF192 domain-containing protein</fullName>
    </recommendedName>
</protein>
<dbReference type="InterPro" id="IPR003795">
    <property type="entry name" value="DUF192"/>
</dbReference>
<reference evidence="3" key="1">
    <citation type="submission" date="2017-09" db="EMBL/GenBank/DDBJ databases">
        <title>Depth-based differentiation of microbial function through sediment-hosted aquifers and enrichment of novel symbionts in the deep terrestrial subsurface.</title>
        <authorList>
            <person name="Probst A.J."/>
            <person name="Ladd B."/>
            <person name="Jarett J.K."/>
            <person name="Geller-Mcgrath D.E."/>
            <person name="Sieber C.M.K."/>
            <person name="Emerson J.B."/>
            <person name="Anantharaman K."/>
            <person name="Thomas B.C."/>
            <person name="Malmstrom R."/>
            <person name="Stieglmeier M."/>
            <person name="Klingl A."/>
            <person name="Woyke T."/>
            <person name="Ryan C.M."/>
            <person name="Banfield J.F."/>
        </authorList>
    </citation>
    <scope>NUCLEOTIDE SEQUENCE [LARGE SCALE GENOMIC DNA]</scope>
</reference>
<dbReference type="Proteomes" id="UP000229336">
    <property type="component" value="Unassembled WGS sequence"/>
</dbReference>
<dbReference type="Pfam" id="PF02643">
    <property type="entry name" value="DUF192"/>
    <property type="match status" value="1"/>
</dbReference>
<name>A0A2M7TS76_9BACT</name>
<evidence type="ECO:0008006" key="4">
    <source>
        <dbReference type="Google" id="ProtNLM"/>
    </source>
</evidence>
<organism evidence="2 3">
    <name type="scientific">Candidatus Shapirobacteria bacterium CG_4_10_14_0_2_um_filter_40_12</name>
    <dbReference type="NCBI Taxonomy" id="1974871"/>
    <lineage>
        <taxon>Bacteria</taxon>
        <taxon>Candidatus Shapironibacteriota</taxon>
    </lineage>
</organism>
<accession>A0A2M7TS76</accession>
<proteinExistence type="predicted"/>
<sequence>MPKIILIVVVIFIIYILYKTLFLPKFKSINVDIKGQSFSLEIAKTIPQITRGLGGRSSLCPNCGMIFVFKSPQILSFWMKNTLIPLDIIFLDSAEKIINFSTASPESNIPDNKLKIYQSSSSASFALELPAGTAQILNLVPGDQINLHGL</sequence>
<dbReference type="PANTHER" id="PTHR37953">
    <property type="entry name" value="UPF0127 PROTEIN MJ1496"/>
    <property type="match status" value="1"/>
</dbReference>
<comment type="caution">
    <text evidence="2">The sequence shown here is derived from an EMBL/GenBank/DDBJ whole genome shotgun (WGS) entry which is preliminary data.</text>
</comment>
<evidence type="ECO:0000313" key="3">
    <source>
        <dbReference type="Proteomes" id="UP000229336"/>
    </source>
</evidence>
<feature type="transmembrane region" description="Helical" evidence="1">
    <location>
        <begin position="6"/>
        <end position="24"/>
    </location>
</feature>
<dbReference type="InterPro" id="IPR038695">
    <property type="entry name" value="Saro_0823-like_sf"/>
</dbReference>
<dbReference type="PANTHER" id="PTHR37953:SF1">
    <property type="entry name" value="UPF0127 PROTEIN MJ1496"/>
    <property type="match status" value="1"/>
</dbReference>
<keyword evidence="1" id="KW-1133">Transmembrane helix</keyword>
<dbReference type="AlphaFoldDB" id="A0A2M7TS76"/>
<keyword evidence="1" id="KW-0812">Transmembrane</keyword>